<dbReference type="AlphaFoldDB" id="A0A1F5YFQ2"/>
<comment type="caution">
    <text evidence="1">The sequence shown here is derived from an EMBL/GenBank/DDBJ whole genome shotgun (WGS) entry which is preliminary data.</text>
</comment>
<organism evidence="1 2">
    <name type="scientific">Candidatus Gottesmanbacteria bacterium RBG_16_38_7b</name>
    <dbReference type="NCBI Taxonomy" id="1798372"/>
    <lineage>
        <taxon>Bacteria</taxon>
        <taxon>Candidatus Gottesmaniibacteriota</taxon>
    </lineage>
</organism>
<name>A0A1F5YFQ2_9BACT</name>
<dbReference type="InterPro" id="IPR043731">
    <property type="entry name" value="DUF5674"/>
</dbReference>
<dbReference type="Pfam" id="PF18924">
    <property type="entry name" value="DUF5674"/>
    <property type="match status" value="1"/>
</dbReference>
<dbReference type="EMBL" id="MFJB01000084">
    <property type="protein sequence ID" value="OGF98806.1"/>
    <property type="molecule type" value="Genomic_DNA"/>
</dbReference>
<protein>
    <submittedName>
        <fullName evidence="1">Uncharacterized protein</fullName>
    </submittedName>
</protein>
<accession>A0A1F5YFQ2</accession>
<evidence type="ECO:0000313" key="2">
    <source>
        <dbReference type="Proteomes" id="UP000177396"/>
    </source>
</evidence>
<evidence type="ECO:0000313" key="1">
    <source>
        <dbReference type="EMBL" id="OGF98806.1"/>
    </source>
</evidence>
<reference evidence="1 2" key="1">
    <citation type="journal article" date="2016" name="Nat. Commun.">
        <title>Thousands of microbial genomes shed light on interconnected biogeochemical processes in an aquifer system.</title>
        <authorList>
            <person name="Anantharaman K."/>
            <person name="Brown C.T."/>
            <person name="Hug L.A."/>
            <person name="Sharon I."/>
            <person name="Castelle C.J."/>
            <person name="Probst A.J."/>
            <person name="Thomas B.C."/>
            <person name="Singh A."/>
            <person name="Wilkins M.J."/>
            <person name="Karaoz U."/>
            <person name="Brodie E.L."/>
            <person name="Williams K.H."/>
            <person name="Hubbard S.S."/>
            <person name="Banfield J.F."/>
        </authorList>
    </citation>
    <scope>NUCLEOTIDE SEQUENCE [LARGE SCALE GENOMIC DNA]</scope>
</reference>
<sequence length="113" mass="13114">MKIVSGQVSLDELKLMANKNYNRLVKAVVDIDKKIIAVGADLHADEETLLLENGSKQENLWGFNIYPDENEEDRLEFDSMINIRPYQNNNTREVGNSEIRERIRKIVLKLIKK</sequence>
<proteinExistence type="predicted"/>
<dbReference type="Proteomes" id="UP000177396">
    <property type="component" value="Unassembled WGS sequence"/>
</dbReference>
<gene>
    <name evidence="1" type="ORF">A2153_01550</name>
</gene>